<keyword evidence="2" id="KW-0812">Transmembrane</keyword>
<comment type="caution">
    <text evidence="3">The sequence shown here is derived from an EMBL/GenBank/DDBJ whole genome shotgun (WGS) entry which is preliminary data.</text>
</comment>
<accession>A0A4U5JEK2</accession>
<dbReference type="RefSeq" id="WP_137276025.1">
    <property type="nucleotide sequence ID" value="NZ_QKNX01000002.1"/>
</dbReference>
<dbReference type="InterPro" id="IPR058283">
    <property type="entry name" value="DUF7977"/>
</dbReference>
<dbReference type="EMBL" id="QKNX01000002">
    <property type="protein sequence ID" value="TKR26107.1"/>
    <property type="molecule type" value="Genomic_DNA"/>
</dbReference>
<proteinExistence type="predicted"/>
<dbReference type="Proteomes" id="UP000308037">
    <property type="component" value="Unassembled WGS sequence"/>
</dbReference>
<evidence type="ECO:0000313" key="3">
    <source>
        <dbReference type="EMBL" id="TKR26107.1"/>
    </source>
</evidence>
<evidence type="ECO:0000256" key="1">
    <source>
        <dbReference type="SAM" id="MobiDB-lite"/>
    </source>
</evidence>
<name>A0A4U5JEK2_9EURY</name>
<feature type="transmembrane region" description="Helical" evidence="2">
    <location>
        <begin position="69"/>
        <end position="90"/>
    </location>
</feature>
<reference evidence="3 4" key="1">
    <citation type="submission" date="2019-04" db="EMBL/GenBank/DDBJ databases">
        <title>Natronomonas sp. F20-122 a newhaloarchaeon isolated from a saline saltern of Isla Bacuta, Huelva, Spain.</title>
        <authorList>
            <person name="Duran-Viseras A."/>
            <person name="Sanchez-Porro C."/>
            <person name="Ventosa A."/>
        </authorList>
    </citation>
    <scope>NUCLEOTIDE SEQUENCE [LARGE SCALE GENOMIC DNA]</scope>
    <source>
        <strain evidence="3 4">F20-122</strain>
    </source>
</reference>
<keyword evidence="2" id="KW-0472">Membrane</keyword>
<protein>
    <submittedName>
        <fullName evidence="3">Uncharacterized protein</fullName>
    </submittedName>
</protein>
<gene>
    <name evidence="3" type="ORF">DM868_06325</name>
</gene>
<evidence type="ECO:0000313" key="4">
    <source>
        <dbReference type="Proteomes" id="UP000308037"/>
    </source>
</evidence>
<dbReference type="AlphaFoldDB" id="A0A4U5JEK2"/>
<organism evidence="3 4">
    <name type="scientific">Natronomonas salsuginis</name>
    <dbReference type="NCBI Taxonomy" id="2217661"/>
    <lineage>
        <taxon>Archaea</taxon>
        <taxon>Methanobacteriati</taxon>
        <taxon>Methanobacteriota</taxon>
        <taxon>Stenosarchaea group</taxon>
        <taxon>Halobacteria</taxon>
        <taxon>Halobacteriales</taxon>
        <taxon>Natronomonadaceae</taxon>
        <taxon>Natronomonas</taxon>
    </lineage>
</organism>
<sequence length="94" mass="10351">MSEDRDDGDPSPTDRDANDALITHPDAVDRKFDWRGWALVGAIFVAFVAVPGIIYLYPHAPSIVGLSFWDTYLVLPMIPAVILGLLAVWATTRP</sequence>
<evidence type="ECO:0000256" key="2">
    <source>
        <dbReference type="SAM" id="Phobius"/>
    </source>
</evidence>
<dbReference type="OrthoDB" id="205781at2157"/>
<keyword evidence="4" id="KW-1185">Reference proteome</keyword>
<feature type="region of interest" description="Disordered" evidence="1">
    <location>
        <begin position="1"/>
        <end position="22"/>
    </location>
</feature>
<keyword evidence="2" id="KW-1133">Transmembrane helix</keyword>
<feature type="transmembrane region" description="Helical" evidence="2">
    <location>
        <begin position="37"/>
        <end position="57"/>
    </location>
</feature>
<dbReference type="Pfam" id="PF25932">
    <property type="entry name" value="DUF7977"/>
    <property type="match status" value="1"/>
</dbReference>